<evidence type="ECO:0000256" key="5">
    <source>
        <dbReference type="ARBA" id="ARBA00022553"/>
    </source>
</evidence>
<keyword evidence="5" id="KW-0597">Phosphoprotein</keyword>
<dbReference type="EC" id="2.7.13.3" evidence="3"/>
<dbReference type="PROSITE" id="PS50109">
    <property type="entry name" value="HIS_KIN"/>
    <property type="match status" value="1"/>
</dbReference>
<name>A0A1T4Q8L0_9BACT</name>
<evidence type="ECO:0000256" key="4">
    <source>
        <dbReference type="ARBA" id="ARBA00022475"/>
    </source>
</evidence>
<evidence type="ECO:0000313" key="14">
    <source>
        <dbReference type="EMBL" id="SKA00025.1"/>
    </source>
</evidence>
<dbReference type="InterPro" id="IPR005467">
    <property type="entry name" value="His_kinase_dom"/>
</dbReference>
<evidence type="ECO:0000256" key="1">
    <source>
        <dbReference type="ARBA" id="ARBA00000085"/>
    </source>
</evidence>
<dbReference type="RefSeq" id="WP_078790567.1">
    <property type="nucleotide sequence ID" value="NZ_FUWR01000012.1"/>
</dbReference>
<dbReference type="GO" id="GO:0005524">
    <property type="term" value="F:ATP binding"/>
    <property type="evidence" value="ECO:0007669"/>
    <property type="project" value="UniProtKB-KW"/>
</dbReference>
<dbReference type="CDD" id="cd00082">
    <property type="entry name" value="HisKA"/>
    <property type="match status" value="1"/>
</dbReference>
<evidence type="ECO:0000313" key="15">
    <source>
        <dbReference type="Proteomes" id="UP000190102"/>
    </source>
</evidence>
<evidence type="ECO:0000256" key="9">
    <source>
        <dbReference type="ARBA" id="ARBA00022840"/>
    </source>
</evidence>
<dbReference type="AlphaFoldDB" id="A0A1T4Q8L0"/>
<dbReference type="GO" id="GO:0005886">
    <property type="term" value="C:plasma membrane"/>
    <property type="evidence" value="ECO:0007669"/>
    <property type="project" value="UniProtKB-SubCell"/>
</dbReference>
<evidence type="ECO:0000256" key="3">
    <source>
        <dbReference type="ARBA" id="ARBA00012438"/>
    </source>
</evidence>
<evidence type="ECO:0000256" key="10">
    <source>
        <dbReference type="ARBA" id="ARBA00023012"/>
    </source>
</evidence>
<evidence type="ECO:0000256" key="7">
    <source>
        <dbReference type="ARBA" id="ARBA00022741"/>
    </source>
</evidence>
<dbReference type="InterPro" id="IPR003594">
    <property type="entry name" value="HATPase_dom"/>
</dbReference>
<gene>
    <name evidence="14" type="ORF">SAMN02745119_02295</name>
</gene>
<sequence>MTFRPRLRTLLLVINLIILLLPLGGITMLRLYENELVRQTESELIGQTVLLSTAFKEAYRKSASIRKERLPTPETEEEDEAEAAPQPIDTTLAPIAPTLDLAQTVILPPAPAPTPASQPGDPAAVTAARTLTPLLATARKNLLSGTRIVDFRGTIVASSSTDEGQSLSGWSEVARALAGETTSQLRIRNSKWSTPALGSISRGARIRIFVAHPVILENRIIGAVVMSRTPLEVTKALYLIRFHLLKTGLAIGSVALAITLLLAYYLNRPLKRLIKQAELAQTGHTFAATPESAGIREFDQLSAALTRMAGTIEARSGYIRSFAATVSHEFKTPLTSLRGAMELLQEHYDGMSQEERERFLTIIQQETGRLEQLVGRLLELARADAYTPGNEQAPVMRLLEETAAQYRAKGLSITLSGENLTASACIAPDLLASIFANIFGNTLMHNGPGTEVVVTLQQIRRPGGLDQAELFFSDNGKGISAANAEKIFKPFFTTAREHGGSGLGLSIIRSLLEAHGGSVELQEVEKGAAFRVVLPLCKG</sequence>
<reference evidence="15" key="1">
    <citation type="submission" date="2017-02" db="EMBL/GenBank/DDBJ databases">
        <authorList>
            <person name="Varghese N."/>
            <person name="Submissions S."/>
        </authorList>
    </citation>
    <scope>NUCLEOTIDE SEQUENCE [LARGE SCALE GENOMIC DNA]</scope>
    <source>
        <strain evidence="15">ATCC BAA-34</strain>
    </source>
</reference>
<evidence type="ECO:0000256" key="2">
    <source>
        <dbReference type="ARBA" id="ARBA00004651"/>
    </source>
</evidence>
<dbReference type="InterPro" id="IPR050980">
    <property type="entry name" value="2C_sensor_his_kinase"/>
</dbReference>
<dbReference type="InterPro" id="IPR036890">
    <property type="entry name" value="HATPase_C_sf"/>
</dbReference>
<dbReference type="Pfam" id="PF00512">
    <property type="entry name" value="HisKA"/>
    <property type="match status" value="1"/>
</dbReference>
<dbReference type="PANTHER" id="PTHR44936">
    <property type="entry name" value="SENSOR PROTEIN CREC"/>
    <property type="match status" value="1"/>
</dbReference>
<dbReference type="PANTHER" id="PTHR44936:SF10">
    <property type="entry name" value="SENSOR PROTEIN RSTB"/>
    <property type="match status" value="1"/>
</dbReference>
<dbReference type="EMBL" id="FUWR01000012">
    <property type="protein sequence ID" value="SKA00025.1"/>
    <property type="molecule type" value="Genomic_DNA"/>
</dbReference>
<dbReference type="SUPFAM" id="SSF47384">
    <property type="entry name" value="Homodimeric domain of signal transducing histidine kinase"/>
    <property type="match status" value="1"/>
</dbReference>
<dbReference type="Gene3D" id="6.10.340.10">
    <property type="match status" value="1"/>
</dbReference>
<dbReference type="OrthoDB" id="9760427at2"/>
<organism evidence="14 15">
    <name type="scientific">Trichlorobacter thiogenes</name>
    <dbReference type="NCBI Taxonomy" id="115783"/>
    <lineage>
        <taxon>Bacteria</taxon>
        <taxon>Pseudomonadati</taxon>
        <taxon>Thermodesulfobacteriota</taxon>
        <taxon>Desulfuromonadia</taxon>
        <taxon>Geobacterales</taxon>
        <taxon>Geobacteraceae</taxon>
        <taxon>Trichlorobacter</taxon>
    </lineage>
</organism>
<keyword evidence="6" id="KW-0808">Transferase</keyword>
<accession>A0A1T4Q8L0</accession>
<keyword evidence="12" id="KW-0812">Transmembrane</keyword>
<keyword evidence="4" id="KW-1003">Cell membrane</keyword>
<keyword evidence="12" id="KW-1133">Transmembrane helix</keyword>
<keyword evidence="9" id="KW-0067">ATP-binding</keyword>
<dbReference type="SMART" id="SM00387">
    <property type="entry name" value="HATPase_c"/>
    <property type="match status" value="1"/>
</dbReference>
<dbReference type="GO" id="GO:0000155">
    <property type="term" value="F:phosphorelay sensor kinase activity"/>
    <property type="evidence" value="ECO:0007669"/>
    <property type="project" value="InterPro"/>
</dbReference>
<comment type="subcellular location">
    <subcellularLocation>
        <location evidence="2">Cell membrane</location>
        <topology evidence="2">Multi-pass membrane protein</topology>
    </subcellularLocation>
</comment>
<dbReference type="InterPro" id="IPR004358">
    <property type="entry name" value="Sig_transdc_His_kin-like_C"/>
</dbReference>
<dbReference type="CDD" id="cd00075">
    <property type="entry name" value="HATPase"/>
    <property type="match status" value="1"/>
</dbReference>
<comment type="catalytic activity">
    <reaction evidence="1">
        <text>ATP + protein L-histidine = ADP + protein N-phospho-L-histidine.</text>
        <dbReference type="EC" id="2.7.13.3"/>
    </reaction>
</comment>
<dbReference type="SMART" id="SM00388">
    <property type="entry name" value="HisKA"/>
    <property type="match status" value="1"/>
</dbReference>
<evidence type="ECO:0000256" key="11">
    <source>
        <dbReference type="SAM" id="MobiDB-lite"/>
    </source>
</evidence>
<feature type="domain" description="Histidine kinase" evidence="13">
    <location>
        <begin position="325"/>
        <end position="538"/>
    </location>
</feature>
<dbReference type="InterPro" id="IPR036097">
    <property type="entry name" value="HisK_dim/P_sf"/>
</dbReference>
<proteinExistence type="predicted"/>
<dbReference type="PRINTS" id="PR00344">
    <property type="entry name" value="BCTRLSENSOR"/>
</dbReference>
<keyword evidence="7" id="KW-0547">Nucleotide-binding</keyword>
<keyword evidence="10" id="KW-0902">Two-component regulatory system</keyword>
<evidence type="ECO:0000259" key="13">
    <source>
        <dbReference type="PROSITE" id="PS50109"/>
    </source>
</evidence>
<dbReference type="Proteomes" id="UP000190102">
    <property type="component" value="Unassembled WGS sequence"/>
</dbReference>
<feature type="region of interest" description="Disordered" evidence="11">
    <location>
        <begin position="65"/>
        <end position="88"/>
    </location>
</feature>
<keyword evidence="12" id="KW-0472">Membrane</keyword>
<keyword evidence="15" id="KW-1185">Reference proteome</keyword>
<feature type="transmembrane region" description="Helical" evidence="12">
    <location>
        <begin position="244"/>
        <end position="266"/>
    </location>
</feature>
<dbReference type="Gene3D" id="1.10.287.130">
    <property type="match status" value="1"/>
</dbReference>
<dbReference type="FunFam" id="1.10.287.130:FF:000001">
    <property type="entry name" value="Two-component sensor histidine kinase"/>
    <property type="match status" value="1"/>
</dbReference>
<evidence type="ECO:0000256" key="6">
    <source>
        <dbReference type="ARBA" id="ARBA00022679"/>
    </source>
</evidence>
<dbReference type="SUPFAM" id="SSF55874">
    <property type="entry name" value="ATPase domain of HSP90 chaperone/DNA topoisomerase II/histidine kinase"/>
    <property type="match status" value="1"/>
</dbReference>
<protein>
    <recommendedName>
        <fullName evidence="3">histidine kinase</fullName>
        <ecNumber evidence="3">2.7.13.3</ecNumber>
    </recommendedName>
</protein>
<evidence type="ECO:0000256" key="8">
    <source>
        <dbReference type="ARBA" id="ARBA00022777"/>
    </source>
</evidence>
<dbReference type="Gene3D" id="3.30.565.10">
    <property type="entry name" value="Histidine kinase-like ATPase, C-terminal domain"/>
    <property type="match status" value="1"/>
</dbReference>
<evidence type="ECO:0000256" key="12">
    <source>
        <dbReference type="SAM" id="Phobius"/>
    </source>
</evidence>
<keyword evidence="8 14" id="KW-0418">Kinase</keyword>
<dbReference type="InterPro" id="IPR003661">
    <property type="entry name" value="HisK_dim/P_dom"/>
</dbReference>
<feature type="transmembrane region" description="Helical" evidence="12">
    <location>
        <begin position="12"/>
        <end position="32"/>
    </location>
</feature>
<dbReference type="STRING" id="115783.SAMN02745119_02295"/>
<dbReference type="Pfam" id="PF02518">
    <property type="entry name" value="HATPase_c"/>
    <property type="match status" value="1"/>
</dbReference>